<dbReference type="InterPro" id="IPR014800">
    <property type="entry name" value="ASD1_dom"/>
</dbReference>
<dbReference type="Xenbase" id="XB-GENE-490224">
    <property type="gene designation" value="shroom3"/>
</dbReference>
<dbReference type="Ensembl" id="ENSXETT00000121704">
    <property type="protein sequence ID" value="ENSXETP00000103480"/>
    <property type="gene ID" value="ENSXETG00000019941"/>
</dbReference>
<feature type="region of interest" description="Disordered" evidence="8">
    <location>
        <begin position="460"/>
        <end position="505"/>
    </location>
</feature>
<sequence length="1712" mass="192943">MQRSFGLQSLRRILMSCRECRDVQLNCSSTSDLSGYNHEFLRSNIAPDPYRSRGSMESLDQASAAYHHCHLSPAKSTNCIDQLVYLHNKRDSAYSSFSTNASIPEYHSSQFSKERSYSMESMHSRSSVPEGIKHADIKYIKTVYNVQRGISEYEVNSSSVMNRNYSRQPAYNRYSIGPHGRLNQSRMFSESDGFERSAPLPPTRSDSYALTRHHERSPLVKPKQIYSEAPQPGRPILPTGIYPVPAPEPHFAHAPQPPKNNNGRLYPALAKEGSYLAKSSEKLPPCSEFNENDAQHLGSKSLGHCSMDHSIKDKEKKHEGPTGFSHYKINFSVGPEIPTSSLTYDKNDQYPLSLHKNGTKMAEKNDSSVHTDAQNKSERHGFSVYAQPAFQNEWNDSKAKQSTNIMDLHRNSCSSDTQKENEYCNHLIIACSSPNKMDDRINRQADHRKKLTSLTFTVHVDDVNGPNSNQLKADKLPSPSQKKSYDFAKRRLSSSSSQSSKTDGNKLSSVLDKVCKIEQREQENQRSQVLCGNISQSGPSTRGQNNRGSLTMVEEIRNKFICLDQTYHNEWHRLSSSNSKERATGMNQITRHGSVHSIKRWDAEEQVEKMYSNNQEQNVLQIVPDDDKRSFESQTMPNKDDLQCAAQDTLGYNRAYRNSVKVAQCKVLEATSYRRKDLEISPPHYKKPENNERPASAPFRNKSSSLSPHAPKERHSVTPTDNCAGIQESQGVSFPSRIGAKRLITAEQKKRSYSEPEKMNKIGASEGKSAPLAVPKKHPNSSFLENSVEDRRRVFERDGKACSTTSLSKPQLKQLQQTALADYIQRKMGRSPSSQETRTLKESSQSTYFSGSIMDNQSLISTSSMNSLHEHSMSYRNRETMEMLSKTGRVSSTLPSGLTGFFDLSSFEDNTEYTDCRSRSNSFAHQLRSERLPDHRYKVEFGKSRETNKPQEATLQSDDVVGMTRSEQPGKFASAEDLLDRLPQPPALHVRSRSSPASDKKSREYMLRHDLSNKTLYALTSNNGTSFRSVKSNNSEQMSFQSSFKHNTDNEGQFPEKFLAVQRSVPLETQRNTNARSTSPSGTYNHHTEAMQVPLALPIHSVPAKVAQTSLTLTSLDYITAEEYLYSGKHGKESASPIDNKEKSHQEWCLPEKKSSEDFTDIERCAKYTSTQRLQPFKTEIANSINGTVQQNKSSGPSAGPKFSTSWKNNAMWSSSSSEAETTFHRGKISLHISESCLQSPMTGQEEEGDDEVFVKEQDTESFSGAVIPPSPPPFPPPSLEDALLQEKIEKYHFAPNILDETRENTEDISKDVNKKINERYHQSTSEYAESTESSVLYLLNSGITKRDTDIPLHRLSSVVPSNEPTASSVDPAKPTEEHVTHPHWADTSILSLERNFSFSDSHSTLPCVRTDFVSPEDAKSQELAKEIVTMDKSLANILDPDSKMKTTMDLIEGLFTKSSSALKEKNQKLKAKKQANNIIAPDSEKREEKRETHDIASSCSANYSTSAPKAELLRKMKSMHSQTEGEEEQFDVNEKKAELIASLTCKLEVLKDAKESLLDDIKLNNSLGEEVETLIETLCKPNEFDKYKMFIGDLDKVVHLLLSLSGRLARVENALSSLGEDANPDERNTWNEKKKQLCGQHEDACELKENLDRREKLVMDILGNYLTGEQFADYQHFVKMKAALLIEQRELDDKIKLGQEQLRCLKESLPY</sequence>
<comment type="subcellular location">
    <subcellularLocation>
        <location evidence="1">Cytoplasm</location>
        <location evidence="1">Cytoskeleton</location>
    </subcellularLocation>
</comment>
<feature type="domain" description="ASD1" evidence="9">
    <location>
        <begin position="660"/>
        <end position="763"/>
    </location>
</feature>
<feature type="region of interest" description="Disordered" evidence="8">
    <location>
        <begin position="679"/>
        <end position="727"/>
    </location>
</feature>
<dbReference type="GO" id="GO:0051015">
    <property type="term" value="F:actin filament binding"/>
    <property type="evidence" value="ECO:0007669"/>
    <property type="project" value="InterPro"/>
</dbReference>
<feature type="compositionally biased region" description="Basic and acidic residues" evidence="8">
    <location>
        <begin position="748"/>
        <end position="760"/>
    </location>
</feature>
<evidence type="ECO:0000256" key="8">
    <source>
        <dbReference type="SAM" id="MobiDB-lite"/>
    </source>
</evidence>
<evidence type="ECO:0000259" key="9">
    <source>
        <dbReference type="PROSITE" id="PS51306"/>
    </source>
</evidence>
<organism evidence="11">
    <name type="scientific">Xenopus tropicalis</name>
    <name type="common">Western clawed frog</name>
    <name type="synonym">Silurana tropicalis</name>
    <dbReference type="NCBI Taxonomy" id="8364"/>
    <lineage>
        <taxon>Eukaryota</taxon>
        <taxon>Metazoa</taxon>
        <taxon>Chordata</taxon>
        <taxon>Craniata</taxon>
        <taxon>Vertebrata</taxon>
        <taxon>Euteleostomi</taxon>
        <taxon>Amphibia</taxon>
        <taxon>Batrachia</taxon>
        <taxon>Anura</taxon>
        <taxon>Pipoidea</taxon>
        <taxon>Pipidae</taxon>
        <taxon>Xenopodinae</taxon>
        <taxon>Xenopus</taxon>
        <taxon>Silurana</taxon>
    </lineage>
</organism>
<evidence type="ECO:0000256" key="1">
    <source>
        <dbReference type="ARBA" id="ARBA00004245"/>
    </source>
</evidence>
<dbReference type="FunCoup" id="A0A803J6K3">
    <property type="interactions" value="339"/>
</dbReference>
<feature type="region of interest" description="Disordered" evidence="8">
    <location>
        <begin position="828"/>
        <end position="848"/>
    </location>
</feature>
<reference evidence="11" key="1">
    <citation type="journal article" date="2010" name="Science">
        <title>The genome of the Western clawed frog Xenopus tropicalis.</title>
        <authorList>
            <person name="Hellsten U."/>
            <person name="Harland R.M."/>
            <person name="Gilchrist M.J."/>
            <person name="Hendrix D."/>
            <person name="Jurka J."/>
            <person name="Kapitonov V."/>
            <person name="Ovcharenko I."/>
            <person name="Putnam N.H."/>
            <person name="Shu S."/>
            <person name="Taher L."/>
            <person name="Blitz I.L."/>
            <person name="Blumberg B."/>
            <person name="Dichmann D.S."/>
            <person name="Dubchak I."/>
            <person name="Amaya E."/>
            <person name="Detter J.C."/>
            <person name="Fletcher R."/>
            <person name="Gerhard D.S."/>
            <person name="Goodstein D."/>
            <person name="Graves T."/>
            <person name="Grigoriev I.V."/>
            <person name="Grimwood J."/>
            <person name="Kawashima T."/>
            <person name="Lindquist E."/>
            <person name="Lucas S.M."/>
            <person name="Mead P.E."/>
            <person name="Mitros T."/>
            <person name="Ogino H."/>
            <person name="Ohta Y."/>
            <person name="Poliakov A.V."/>
            <person name="Pollet N."/>
            <person name="Robert J."/>
            <person name="Salamov A."/>
            <person name="Sater A.K."/>
            <person name="Schmutz J."/>
            <person name="Terry A."/>
            <person name="Vize P.D."/>
            <person name="Warren W.C."/>
            <person name="Wells D."/>
            <person name="Wills A."/>
            <person name="Wilson R.K."/>
            <person name="Zimmerman L.B."/>
            <person name="Zorn A.M."/>
            <person name="Grainger R."/>
            <person name="Grammer T."/>
            <person name="Khokha M.K."/>
            <person name="Richardson P.M."/>
            <person name="Rokhsar D.S."/>
        </authorList>
    </citation>
    <scope>NUCLEOTIDE SEQUENCE [LARGE SCALE GENOMIC DNA]</scope>
    <source>
        <strain evidence="11">Nigerian</strain>
    </source>
</reference>
<gene>
    <name evidence="11" type="primary">shroom3</name>
</gene>
<accession>A0A803J6K3</accession>
<keyword evidence="3" id="KW-0963">Cytoplasm</keyword>
<evidence type="ECO:0000259" key="10">
    <source>
        <dbReference type="PROSITE" id="PS51307"/>
    </source>
</evidence>
<feature type="compositionally biased region" description="Polar residues" evidence="8">
    <location>
        <begin position="831"/>
        <end position="848"/>
    </location>
</feature>
<keyword evidence="4" id="KW-0493">Microtubule</keyword>
<evidence type="ECO:0000256" key="6">
    <source>
        <dbReference type="ARBA" id="ARBA00023212"/>
    </source>
</evidence>
<dbReference type="PROSITE" id="PS51306">
    <property type="entry name" value="ASD1"/>
    <property type="match status" value="1"/>
</dbReference>
<protein>
    <submittedName>
        <fullName evidence="11">Shroom family member 3</fullName>
    </submittedName>
</protein>
<evidence type="ECO:0000256" key="3">
    <source>
        <dbReference type="ARBA" id="ARBA00022490"/>
    </source>
</evidence>
<dbReference type="InterPro" id="IPR014799">
    <property type="entry name" value="ASD2_dom"/>
</dbReference>
<comment type="similarity">
    <text evidence="2">Belongs to the shroom family.</text>
</comment>
<keyword evidence="6" id="KW-0206">Cytoskeleton</keyword>
<dbReference type="PANTHER" id="PTHR15012">
    <property type="entry name" value="APICAL PROTEIN/SHROOM-RELATED"/>
    <property type="match status" value="1"/>
</dbReference>
<dbReference type="Gene3D" id="6.10.250.3120">
    <property type="match status" value="1"/>
</dbReference>
<dbReference type="GO" id="GO:0005874">
    <property type="term" value="C:microtubule"/>
    <property type="evidence" value="ECO:0007669"/>
    <property type="project" value="UniProtKB-KW"/>
</dbReference>
<evidence type="ECO:0000256" key="2">
    <source>
        <dbReference type="ARBA" id="ARBA00006469"/>
    </source>
</evidence>
<feature type="compositionally biased region" description="Polar residues" evidence="8">
    <location>
        <begin position="717"/>
        <end position="727"/>
    </location>
</feature>
<feature type="region of interest" description="Disordered" evidence="8">
    <location>
        <begin position="748"/>
        <end position="785"/>
    </location>
</feature>
<dbReference type="PROSITE" id="PS51307">
    <property type="entry name" value="ASD2"/>
    <property type="match status" value="1"/>
</dbReference>
<keyword evidence="5 7" id="KW-0009">Actin-binding</keyword>
<feature type="compositionally biased region" description="Basic and acidic residues" evidence="8">
    <location>
        <begin position="1483"/>
        <end position="1495"/>
    </location>
</feature>
<dbReference type="GeneTree" id="ENSGT00940000157778"/>
<feature type="domain" description="ASD2" evidence="10">
    <location>
        <begin position="1422"/>
        <end position="1711"/>
    </location>
</feature>
<name>A0A803J6K3_XENTR</name>
<dbReference type="Pfam" id="PF08688">
    <property type="entry name" value="ASD1"/>
    <property type="match status" value="1"/>
</dbReference>
<feature type="compositionally biased region" description="Polar residues" evidence="8">
    <location>
        <begin position="1359"/>
        <end position="1369"/>
    </location>
</feature>
<evidence type="ECO:0000256" key="5">
    <source>
        <dbReference type="ARBA" id="ARBA00023203"/>
    </source>
</evidence>
<dbReference type="InParanoid" id="A0A803J6K3"/>
<evidence type="ECO:0000313" key="11">
    <source>
        <dbReference type="Ensembl" id="ENSXETP00000103480"/>
    </source>
</evidence>
<feature type="region of interest" description="Disordered" evidence="8">
    <location>
        <begin position="525"/>
        <end position="547"/>
    </location>
</feature>
<dbReference type="InterPro" id="IPR027685">
    <property type="entry name" value="Shroom_fam"/>
</dbReference>
<feature type="region of interest" description="Disordered" evidence="8">
    <location>
        <begin position="1359"/>
        <end position="1382"/>
    </location>
</feature>
<dbReference type="PANTHER" id="PTHR15012:SF33">
    <property type="entry name" value="PROTEIN SHROOM3"/>
    <property type="match status" value="1"/>
</dbReference>
<reference evidence="11" key="2">
    <citation type="submission" date="2021-03" db="UniProtKB">
        <authorList>
            <consortium name="Ensembl"/>
        </authorList>
    </citation>
    <scope>IDENTIFICATION</scope>
</reference>
<evidence type="ECO:0000256" key="7">
    <source>
        <dbReference type="PROSITE-ProRule" id="PRU00637"/>
    </source>
</evidence>
<feature type="region of interest" description="Disordered" evidence="8">
    <location>
        <begin position="982"/>
        <end position="1003"/>
    </location>
</feature>
<dbReference type="Pfam" id="PF08687">
    <property type="entry name" value="ASD2"/>
    <property type="match status" value="1"/>
</dbReference>
<feature type="region of interest" description="Disordered" evidence="8">
    <location>
        <begin position="1469"/>
        <end position="1502"/>
    </location>
</feature>
<dbReference type="Bgee" id="ENSXETG00000019941">
    <property type="expression patterns" value="Expressed in testis and 3 other cell types or tissues"/>
</dbReference>
<proteinExistence type="inferred from homology"/>
<evidence type="ECO:0000256" key="4">
    <source>
        <dbReference type="ARBA" id="ARBA00022701"/>
    </source>
</evidence>